<organism evidence="1 2">
    <name type="scientific">Lunasporangiospora selenospora</name>
    <dbReference type="NCBI Taxonomy" id="979761"/>
    <lineage>
        <taxon>Eukaryota</taxon>
        <taxon>Fungi</taxon>
        <taxon>Fungi incertae sedis</taxon>
        <taxon>Mucoromycota</taxon>
        <taxon>Mortierellomycotina</taxon>
        <taxon>Mortierellomycetes</taxon>
        <taxon>Mortierellales</taxon>
        <taxon>Mortierellaceae</taxon>
        <taxon>Lunasporangiospora</taxon>
    </lineage>
</organism>
<evidence type="ECO:0000313" key="1">
    <source>
        <dbReference type="EMBL" id="KAF9577343.1"/>
    </source>
</evidence>
<comment type="caution">
    <text evidence="1">The sequence shown here is derived from an EMBL/GenBank/DDBJ whole genome shotgun (WGS) entry which is preliminary data.</text>
</comment>
<evidence type="ECO:0000313" key="2">
    <source>
        <dbReference type="Proteomes" id="UP000780801"/>
    </source>
</evidence>
<sequence length="305" mass="33289">GQVSPSDDEEENQYVNIKVTDKKGRWNGKVTYTNHKVRDEDSGYLYTACAFLNVEIILPDYQRFGILELKGNVASVEGYSLYHVQFSRFIVQSKLGNVVILGEIKADTLITNLHQGNLFISKAKTGTRGGALELIANVNTGNAAVTAETNLIDNDSKFHRVLVKSETGDINVKVRPSNEEDLYHMGPATTSNLDLTARTVFGIVEARVQLFDNSQIVALKVSGARETKASVSDLFSGRFNVESGQAKAKAKANVQALKGSTSVIEYDEKSDTVKKGTKTTSDGEDILKGHIDVVSEQSSATLTFF</sequence>
<evidence type="ECO:0008006" key="3">
    <source>
        <dbReference type="Google" id="ProtNLM"/>
    </source>
</evidence>
<dbReference type="EMBL" id="JAABOA010004957">
    <property type="protein sequence ID" value="KAF9577343.1"/>
    <property type="molecule type" value="Genomic_DNA"/>
</dbReference>
<name>A0A9P6KA20_9FUNG</name>
<accession>A0A9P6KA20</accession>
<dbReference type="AlphaFoldDB" id="A0A9P6KA20"/>
<feature type="non-terminal residue" evidence="1">
    <location>
        <position position="1"/>
    </location>
</feature>
<keyword evidence="2" id="KW-1185">Reference proteome</keyword>
<gene>
    <name evidence="1" type="ORF">BGW38_007497</name>
</gene>
<dbReference type="Proteomes" id="UP000780801">
    <property type="component" value="Unassembled WGS sequence"/>
</dbReference>
<reference evidence="1" key="1">
    <citation type="journal article" date="2020" name="Fungal Divers.">
        <title>Resolving the Mortierellaceae phylogeny through synthesis of multi-gene phylogenetics and phylogenomics.</title>
        <authorList>
            <person name="Vandepol N."/>
            <person name="Liber J."/>
            <person name="Desiro A."/>
            <person name="Na H."/>
            <person name="Kennedy M."/>
            <person name="Barry K."/>
            <person name="Grigoriev I.V."/>
            <person name="Miller A.N."/>
            <person name="O'Donnell K."/>
            <person name="Stajich J.E."/>
            <person name="Bonito G."/>
        </authorList>
    </citation>
    <scope>NUCLEOTIDE SEQUENCE</scope>
    <source>
        <strain evidence="1">KOD1015</strain>
    </source>
</reference>
<proteinExistence type="predicted"/>
<protein>
    <recommendedName>
        <fullName evidence="3">Adhesin domain-containing protein</fullName>
    </recommendedName>
</protein>